<evidence type="ECO:0000256" key="1">
    <source>
        <dbReference type="SAM" id="MobiDB-lite"/>
    </source>
</evidence>
<protein>
    <submittedName>
        <fullName evidence="2">Uncharacterized protein</fullName>
    </submittedName>
</protein>
<sequence>MPERLAPLARTKEDFMGTPPDIPDNVPHIDMFSDEELNDYFMGRLFVQGQIGLNSEEFPSTTPENLQGIRKRTIESLRLDVEYAQSRRRMVPAEVLSYFKNC</sequence>
<organism evidence="2 3">
    <name type="scientific">Candidatus Gottesmanbacteria bacterium RIFCSPHIGHO2_02_FULL_39_11</name>
    <dbReference type="NCBI Taxonomy" id="1798382"/>
    <lineage>
        <taxon>Bacteria</taxon>
        <taxon>Candidatus Gottesmaniibacteriota</taxon>
    </lineage>
</organism>
<gene>
    <name evidence="2" type="ORF">A3D77_04310</name>
</gene>
<comment type="caution">
    <text evidence="2">The sequence shown here is derived from an EMBL/GenBank/DDBJ whole genome shotgun (WGS) entry which is preliminary data.</text>
</comment>
<reference evidence="2 3" key="1">
    <citation type="journal article" date="2016" name="Nat. Commun.">
        <title>Thousands of microbial genomes shed light on interconnected biogeochemical processes in an aquifer system.</title>
        <authorList>
            <person name="Anantharaman K."/>
            <person name="Brown C.T."/>
            <person name="Hug L.A."/>
            <person name="Sharon I."/>
            <person name="Castelle C.J."/>
            <person name="Probst A.J."/>
            <person name="Thomas B.C."/>
            <person name="Singh A."/>
            <person name="Wilkins M.J."/>
            <person name="Karaoz U."/>
            <person name="Brodie E.L."/>
            <person name="Williams K.H."/>
            <person name="Hubbard S.S."/>
            <person name="Banfield J.F."/>
        </authorList>
    </citation>
    <scope>NUCLEOTIDE SEQUENCE [LARGE SCALE GENOMIC DNA]</scope>
</reference>
<proteinExistence type="predicted"/>
<feature type="region of interest" description="Disordered" evidence="1">
    <location>
        <begin position="1"/>
        <end position="23"/>
    </location>
</feature>
<dbReference type="Proteomes" id="UP000176923">
    <property type="component" value="Unassembled WGS sequence"/>
</dbReference>
<dbReference type="AlphaFoldDB" id="A0A1F5ZKC2"/>
<dbReference type="EMBL" id="MFJL01000044">
    <property type="protein sequence ID" value="OGG12537.1"/>
    <property type="molecule type" value="Genomic_DNA"/>
</dbReference>
<evidence type="ECO:0000313" key="3">
    <source>
        <dbReference type="Proteomes" id="UP000176923"/>
    </source>
</evidence>
<name>A0A1F5ZKC2_9BACT</name>
<accession>A0A1F5ZKC2</accession>
<evidence type="ECO:0000313" key="2">
    <source>
        <dbReference type="EMBL" id="OGG12537.1"/>
    </source>
</evidence>